<evidence type="ECO:0000313" key="3">
    <source>
        <dbReference type="Proteomes" id="UP000655225"/>
    </source>
</evidence>
<organism evidence="2 3">
    <name type="scientific">Tetracentron sinense</name>
    <name type="common">Spur-leaf</name>
    <dbReference type="NCBI Taxonomy" id="13715"/>
    <lineage>
        <taxon>Eukaryota</taxon>
        <taxon>Viridiplantae</taxon>
        <taxon>Streptophyta</taxon>
        <taxon>Embryophyta</taxon>
        <taxon>Tracheophyta</taxon>
        <taxon>Spermatophyta</taxon>
        <taxon>Magnoliopsida</taxon>
        <taxon>Trochodendrales</taxon>
        <taxon>Trochodendraceae</taxon>
        <taxon>Tetracentron</taxon>
    </lineage>
</organism>
<sequence length="260" mass="29750">MIKQFNSYSFYPLENLCLLGDFCSAYHLEDNNHLKCGKTEQDKAPNQSMETLKLHVVEVGTGSSVVAFLQWFPEILYSSRHQMIAVANSRFQALGLNCRGLGLSELPLEPEKATFSDLVEDLWAIFDSFSILKVFIIGKDFGARPACRFALLHPEKGFRSHDTKSAFPPYSRIMKSWGFMHSWLEDYGVTDPKVQVPALLIIGEKDYALQFNSWYITSGMVNEYVPDLKITYLPEGTHFIQEQFPDQVNQLIFTFLNKHT</sequence>
<keyword evidence="3" id="KW-1185">Reference proteome</keyword>
<proteinExistence type="predicted"/>
<dbReference type="AlphaFoldDB" id="A0A834ZLB9"/>
<name>A0A834ZLB9_TETSI</name>
<dbReference type="EMBL" id="JABCRI010000003">
    <property type="protein sequence ID" value="KAF8409301.1"/>
    <property type="molecule type" value="Genomic_DNA"/>
</dbReference>
<evidence type="ECO:0000259" key="1">
    <source>
        <dbReference type="Pfam" id="PF00561"/>
    </source>
</evidence>
<dbReference type="OMA" id="FTXCLPL"/>
<dbReference type="InterPro" id="IPR000073">
    <property type="entry name" value="AB_hydrolase_1"/>
</dbReference>
<dbReference type="Gene3D" id="3.40.50.1820">
    <property type="entry name" value="alpha/beta hydrolase"/>
    <property type="match status" value="2"/>
</dbReference>
<comment type="caution">
    <text evidence="2">The sequence shown here is derived from an EMBL/GenBank/DDBJ whole genome shotgun (WGS) entry which is preliminary data.</text>
</comment>
<dbReference type="Pfam" id="PF00561">
    <property type="entry name" value="Abhydrolase_1"/>
    <property type="match status" value="1"/>
</dbReference>
<dbReference type="InterPro" id="IPR029058">
    <property type="entry name" value="AB_hydrolase_fold"/>
</dbReference>
<protein>
    <recommendedName>
        <fullName evidence="1">AB hydrolase-1 domain-containing protein</fullName>
    </recommendedName>
</protein>
<feature type="domain" description="AB hydrolase-1" evidence="1">
    <location>
        <begin position="72"/>
        <end position="156"/>
    </location>
</feature>
<dbReference type="OrthoDB" id="408373at2759"/>
<accession>A0A834ZLB9</accession>
<evidence type="ECO:0000313" key="2">
    <source>
        <dbReference type="EMBL" id="KAF8409301.1"/>
    </source>
</evidence>
<dbReference type="Proteomes" id="UP000655225">
    <property type="component" value="Unassembled WGS sequence"/>
</dbReference>
<dbReference type="SUPFAM" id="SSF53474">
    <property type="entry name" value="alpha/beta-Hydrolases"/>
    <property type="match status" value="1"/>
</dbReference>
<gene>
    <name evidence="2" type="ORF">HHK36_005375</name>
</gene>
<dbReference type="PANTHER" id="PTHR43329">
    <property type="entry name" value="EPOXIDE HYDROLASE"/>
    <property type="match status" value="1"/>
</dbReference>
<reference evidence="2 3" key="1">
    <citation type="submission" date="2020-04" db="EMBL/GenBank/DDBJ databases">
        <title>Plant Genome Project.</title>
        <authorList>
            <person name="Zhang R.-G."/>
        </authorList>
    </citation>
    <scope>NUCLEOTIDE SEQUENCE [LARGE SCALE GENOMIC DNA]</scope>
    <source>
        <strain evidence="2">YNK0</strain>
        <tissue evidence="2">Leaf</tissue>
    </source>
</reference>